<comment type="caution">
    <text evidence="2">The sequence shown here is derived from an EMBL/GenBank/DDBJ whole genome shotgun (WGS) entry which is preliminary data.</text>
</comment>
<evidence type="ECO:0000256" key="1">
    <source>
        <dbReference type="SAM" id="MobiDB-lite"/>
    </source>
</evidence>
<dbReference type="Proteomes" id="UP000623608">
    <property type="component" value="Unassembled WGS sequence"/>
</dbReference>
<feature type="compositionally biased region" description="Basic and acidic residues" evidence="1">
    <location>
        <begin position="56"/>
        <end position="72"/>
    </location>
</feature>
<dbReference type="EMBL" id="BOMY01000040">
    <property type="protein sequence ID" value="GIF23428.1"/>
    <property type="molecule type" value="Genomic_DNA"/>
</dbReference>
<evidence type="ECO:0000313" key="2">
    <source>
        <dbReference type="EMBL" id="GIF23428.1"/>
    </source>
</evidence>
<sequence>MARSSRQDFAFFEAPDDFAGFLRVNDLVIVCGARGITIEAAVQEPMEDDLLGAEAVEERERPTVSADPKEEPVDPEEDEAPAREPVQLALPFPVSGRRRGRQPSSRAERPSLAIAGMQRTPRGVTPKRE</sequence>
<feature type="compositionally biased region" description="Acidic residues" evidence="1">
    <location>
        <begin position="45"/>
        <end position="55"/>
    </location>
</feature>
<name>A0A919NSB6_9ACTN</name>
<feature type="region of interest" description="Disordered" evidence="1">
    <location>
        <begin position="44"/>
        <end position="129"/>
    </location>
</feature>
<dbReference type="AlphaFoldDB" id="A0A919NSB6"/>
<keyword evidence="3" id="KW-1185">Reference proteome</keyword>
<protein>
    <submittedName>
        <fullName evidence="2">Uncharacterized protein</fullName>
    </submittedName>
</protein>
<dbReference type="RefSeq" id="WP_203811332.1">
    <property type="nucleotide sequence ID" value="NZ_BOMY01000040.1"/>
</dbReference>
<proteinExistence type="predicted"/>
<organism evidence="2 3">
    <name type="scientific">Paractinoplanes tereljensis</name>
    <dbReference type="NCBI Taxonomy" id="571912"/>
    <lineage>
        <taxon>Bacteria</taxon>
        <taxon>Bacillati</taxon>
        <taxon>Actinomycetota</taxon>
        <taxon>Actinomycetes</taxon>
        <taxon>Micromonosporales</taxon>
        <taxon>Micromonosporaceae</taxon>
        <taxon>Paractinoplanes</taxon>
    </lineage>
</organism>
<evidence type="ECO:0000313" key="3">
    <source>
        <dbReference type="Proteomes" id="UP000623608"/>
    </source>
</evidence>
<reference evidence="2" key="1">
    <citation type="submission" date="2021-01" db="EMBL/GenBank/DDBJ databases">
        <title>Whole genome shotgun sequence of Actinoplanes tereljensis NBRC 105297.</title>
        <authorList>
            <person name="Komaki H."/>
            <person name="Tamura T."/>
        </authorList>
    </citation>
    <scope>NUCLEOTIDE SEQUENCE</scope>
    <source>
        <strain evidence="2">NBRC 105297</strain>
    </source>
</reference>
<accession>A0A919NSB6</accession>
<gene>
    <name evidence="2" type="ORF">Ate02nite_61580</name>
</gene>